<feature type="region of interest" description="Disordered" evidence="5">
    <location>
        <begin position="118"/>
        <end position="237"/>
    </location>
</feature>
<dbReference type="EMBL" id="JBBXJM010000005">
    <property type="protein sequence ID" value="KAL1407769.1"/>
    <property type="molecule type" value="Genomic_DNA"/>
</dbReference>
<feature type="compositionally biased region" description="Low complexity" evidence="5">
    <location>
        <begin position="181"/>
        <end position="203"/>
    </location>
</feature>
<gene>
    <name evidence="9" type="ORF">Q8F55_007203</name>
</gene>
<keyword evidence="10" id="KW-1185">Reference proteome</keyword>
<evidence type="ECO:0000256" key="3">
    <source>
        <dbReference type="ARBA" id="ARBA00023157"/>
    </source>
</evidence>
<proteinExistence type="inferred from homology"/>
<dbReference type="RefSeq" id="XP_069207713.1">
    <property type="nucleotide sequence ID" value="XM_069355642.1"/>
</dbReference>
<dbReference type="InterPro" id="IPR045087">
    <property type="entry name" value="Cu-oxidase_fam"/>
</dbReference>
<name>A0ABR3PZ44_9TREE</name>
<keyword evidence="4" id="KW-0325">Glycoprotein</keyword>
<feature type="compositionally biased region" description="Pro residues" evidence="5">
    <location>
        <begin position="123"/>
        <end position="133"/>
    </location>
</feature>
<evidence type="ECO:0000256" key="4">
    <source>
        <dbReference type="ARBA" id="ARBA00023180"/>
    </source>
</evidence>
<feature type="region of interest" description="Disordered" evidence="5">
    <location>
        <begin position="800"/>
        <end position="823"/>
    </location>
</feature>
<comment type="similarity">
    <text evidence="1">Belongs to the multicopper oxidase family.</text>
</comment>
<dbReference type="InterPro" id="IPR011707">
    <property type="entry name" value="Cu-oxidase-like_N"/>
</dbReference>
<dbReference type="InterPro" id="IPR011706">
    <property type="entry name" value="Cu-oxidase_C"/>
</dbReference>
<evidence type="ECO:0000259" key="7">
    <source>
        <dbReference type="Pfam" id="PF07731"/>
    </source>
</evidence>
<feature type="domain" description="Plastocyanin-like" evidence="6">
    <location>
        <begin position="406"/>
        <end position="573"/>
    </location>
</feature>
<dbReference type="InterPro" id="IPR008972">
    <property type="entry name" value="Cupredoxin"/>
</dbReference>
<dbReference type="InterPro" id="IPR001117">
    <property type="entry name" value="Cu-oxidase_2nd"/>
</dbReference>
<dbReference type="Pfam" id="PF00394">
    <property type="entry name" value="Cu-oxidase"/>
    <property type="match status" value="1"/>
</dbReference>
<dbReference type="CDD" id="cd13857">
    <property type="entry name" value="CuRO_1_Diphenol_Ox"/>
    <property type="match status" value="1"/>
</dbReference>
<feature type="compositionally biased region" description="Polar residues" evidence="5">
    <location>
        <begin position="204"/>
        <end position="219"/>
    </location>
</feature>
<dbReference type="Proteomes" id="UP001565368">
    <property type="component" value="Unassembled WGS sequence"/>
</dbReference>
<dbReference type="GeneID" id="95988246"/>
<dbReference type="PANTHER" id="PTHR11709">
    <property type="entry name" value="MULTI-COPPER OXIDASE"/>
    <property type="match status" value="1"/>
</dbReference>
<dbReference type="Gene3D" id="2.60.40.420">
    <property type="entry name" value="Cupredoxins - blue copper proteins"/>
    <property type="match status" value="3"/>
</dbReference>
<evidence type="ECO:0008006" key="11">
    <source>
        <dbReference type="Google" id="ProtNLM"/>
    </source>
</evidence>
<feature type="domain" description="Plastocyanin-like" evidence="8">
    <location>
        <begin position="278"/>
        <end position="393"/>
    </location>
</feature>
<evidence type="ECO:0000259" key="6">
    <source>
        <dbReference type="Pfam" id="PF00394"/>
    </source>
</evidence>
<sequence length="841" mass="91416">MCAQRAHGLNPTHRPHHPHSLTTLVYGAGALPPHPSLISSQTTTTTTKNLQTHPEIRLSKMRVLFQLYLLVALAVLARAAAPAEAYDSTPAPTPPSRSWKRLLGFCILGMPMFGDCNNSPGGFRPPPPNPWQVPNPGTGPGTGPVGGGGPGPIGGGPGIGGGTVTPPTEFPTDGIPPSSAPTDGSTDATSPTSTSPTEPTPAGNSTGASTPTDAPSASPTDPAVPTEPTTIGTTASIWSYPQAALPSRTAKSKPEGYKPTGGSYIWPWKQTKRYTFNIQYAQAAPDGFLRRIRTINGEYPGPMIEANQGDTLVVTVNNQLDIPQSIHWHGMRQNFTNHMDGVPGVHQCNIPPGGSYTYRFNLDNEFGTFWYHGHYANSMADGVYGPLIIHSRNDPLKYYRHFDSERVMMLTDWQHDDSMVISNGLMDMSVGYRGSPAPPNPDSLLINGVGQTDCASMQQDVPCRVSQSVFAEVKAAQGSKVRLRIINTGTHAMIRFSIDRHVLTVVEVDDTPIQPVEVHELALNSAQRYSVVVTLNQGRAGDAFWMRARPAGYCLGGIKGPDITATGVLRYTDWLGLTWNRNPLPRTEQWHDLADIQTAPCVDLDETNGPLVPMIPQSAPATYDTVSFHSSFGRFIDPTTSKPFFGFGYNGINFNNYINDPLLAQLQRGLDLNNSAHAHTAHFVFPRVGAVDIIVNQEDRAPFSHPFHLHGRPFMLVGRGKGVMTPEKLASVQLETANPLRRDTVTIDHESWAVLRLITDTPGVWPIHCHIGWHLAVGKMGVIVVQPDTIRQRFPRPQDWTNLCAGTDPEEIGPARRGLPMPPQARARHYADEMAARPLDA</sequence>
<reference evidence="9 10" key="1">
    <citation type="submission" date="2023-08" db="EMBL/GenBank/DDBJ databases">
        <title>Annotated Genome Sequence of Vanrija albida AlHP1.</title>
        <authorList>
            <person name="Herzog R."/>
        </authorList>
    </citation>
    <scope>NUCLEOTIDE SEQUENCE [LARGE SCALE GENOMIC DNA]</scope>
    <source>
        <strain evidence="9 10">AlHP1</strain>
    </source>
</reference>
<feature type="compositionally biased region" description="Gly residues" evidence="5">
    <location>
        <begin position="138"/>
        <end position="163"/>
    </location>
</feature>
<evidence type="ECO:0000313" key="10">
    <source>
        <dbReference type="Proteomes" id="UP001565368"/>
    </source>
</evidence>
<feature type="compositionally biased region" description="Polar residues" evidence="5">
    <location>
        <begin position="227"/>
        <end position="237"/>
    </location>
</feature>
<dbReference type="SUPFAM" id="SSF49503">
    <property type="entry name" value="Cupredoxins"/>
    <property type="match status" value="3"/>
</dbReference>
<evidence type="ECO:0000256" key="1">
    <source>
        <dbReference type="ARBA" id="ARBA00010609"/>
    </source>
</evidence>
<keyword evidence="3" id="KW-1015">Disulfide bond</keyword>
<dbReference type="Pfam" id="PF07731">
    <property type="entry name" value="Cu-oxidase_2"/>
    <property type="match status" value="1"/>
</dbReference>
<evidence type="ECO:0000256" key="2">
    <source>
        <dbReference type="ARBA" id="ARBA00023008"/>
    </source>
</evidence>
<accession>A0ABR3PZ44</accession>
<keyword evidence="2" id="KW-0186">Copper</keyword>
<dbReference type="PANTHER" id="PTHR11709:SF414">
    <property type="entry name" value="ADR239WP"/>
    <property type="match status" value="1"/>
</dbReference>
<dbReference type="Pfam" id="PF07732">
    <property type="entry name" value="Cu-oxidase_3"/>
    <property type="match status" value="1"/>
</dbReference>
<comment type="caution">
    <text evidence="9">The sequence shown here is derived from an EMBL/GenBank/DDBJ whole genome shotgun (WGS) entry which is preliminary data.</text>
</comment>
<evidence type="ECO:0000313" key="9">
    <source>
        <dbReference type="EMBL" id="KAL1407769.1"/>
    </source>
</evidence>
<evidence type="ECO:0000259" key="8">
    <source>
        <dbReference type="Pfam" id="PF07732"/>
    </source>
</evidence>
<feature type="domain" description="Plastocyanin-like" evidence="7">
    <location>
        <begin position="673"/>
        <end position="788"/>
    </location>
</feature>
<feature type="region of interest" description="Disordered" evidence="5">
    <location>
        <begin position="1"/>
        <end position="20"/>
    </location>
</feature>
<evidence type="ECO:0000256" key="5">
    <source>
        <dbReference type="SAM" id="MobiDB-lite"/>
    </source>
</evidence>
<organism evidence="9 10">
    <name type="scientific">Vanrija albida</name>
    <dbReference type="NCBI Taxonomy" id="181172"/>
    <lineage>
        <taxon>Eukaryota</taxon>
        <taxon>Fungi</taxon>
        <taxon>Dikarya</taxon>
        <taxon>Basidiomycota</taxon>
        <taxon>Agaricomycotina</taxon>
        <taxon>Tremellomycetes</taxon>
        <taxon>Trichosporonales</taxon>
        <taxon>Trichosporonaceae</taxon>
        <taxon>Vanrija</taxon>
    </lineage>
</organism>
<protein>
    <recommendedName>
        <fullName evidence="11">Laccase</fullName>
    </recommendedName>
</protein>